<proteinExistence type="predicted"/>
<dbReference type="AlphaFoldDB" id="A0A4Q2UYJ2"/>
<name>A0A4Q2UYJ2_FUSOX</name>
<dbReference type="EMBL" id="MQTW01000755">
    <property type="protein sequence ID" value="RYC79154.1"/>
    <property type="molecule type" value="Genomic_DNA"/>
</dbReference>
<accession>A0A4Q2UYJ2</accession>
<reference evidence="1 2" key="1">
    <citation type="submission" date="2016-12" db="EMBL/GenBank/DDBJ databases">
        <title>Draft genome sequence of Fusarium oxysporum causing rot on Narcissus.</title>
        <authorList>
            <person name="Armitage A.D."/>
            <person name="Taylor A."/>
            <person name="Clarkson J.P."/>
            <person name="Harrison R.J."/>
            <person name="Jackson A.C."/>
        </authorList>
    </citation>
    <scope>NUCLEOTIDE SEQUENCE [LARGE SCALE GENOMIC DNA]</scope>
    <source>
        <strain evidence="1 2">N139</strain>
    </source>
</reference>
<sequence length="180" mass="20300">MTTFLYEVFQDLWVPETIAFIACQVRRGLNRGICSGGRSGVGVYGDTDMSNEESAQAMIVLEAWEMREGPFRISNFEKLSAEVLKFDDRSTEESKIVLKTRRDFAEEMFVALIEGGRKGHPGVESIAPTHSTWPSTTVLMFIQIAPHYSIFVRVTLAISRRFSEKSPLDSKLFVRANTNP</sequence>
<gene>
    <name evidence="1" type="ORF">BFJ63_vAg17971</name>
</gene>
<dbReference type="Proteomes" id="UP000290540">
    <property type="component" value="Unassembled WGS sequence"/>
</dbReference>
<evidence type="ECO:0000313" key="1">
    <source>
        <dbReference type="EMBL" id="RYC79154.1"/>
    </source>
</evidence>
<organism evidence="1 2">
    <name type="scientific">Fusarium oxysporum f. sp. narcissi</name>
    <dbReference type="NCBI Taxonomy" id="451672"/>
    <lineage>
        <taxon>Eukaryota</taxon>
        <taxon>Fungi</taxon>
        <taxon>Dikarya</taxon>
        <taxon>Ascomycota</taxon>
        <taxon>Pezizomycotina</taxon>
        <taxon>Sordariomycetes</taxon>
        <taxon>Hypocreomycetidae</taxon>
        <taxon>Hypocreales</taxon>
        <taxon>Nectriaceae</taxon>
        <taxon>Fusarium</taxon>
        <taxon>Fusarium oxysporum species complex</taxon>
    </lineage>
</organism>
<evidence type="ECO:0000313" key="2">
    <source>
        <dbReference type="Proteomes" id="UP000290540"/>
    </source>
</evidence>
<protein>
    <submittedName>
        <fullName evidence="1">Uncharacterized protein</fullName>
    </submittedName>
</protein>
<comment type="caution">
    <text evidence="1">The sequence shown here is derived from an EMBL/GenBank/DDBJ whole genome shotgun (WGS) entry which is preliminary data.</text>
</comment>